<keyword evidence="7" id="KW-1185">Reference proteome</keyword>
<dbReference type="InterPro" id="IPR050109">
    <property type="entry name" value="HTH-type_TetR-like_transc_reg"/>
</dbReference>
<evidence type="ECO:0000259" key="5">
    <source>
        <dbReference type="PROSITE" id="PS50977"/>
    </source>
</evidence>
<evidence type="ECO:0000256" key="2">
    <source>
        <dbReference type="ARBA" id="ARBA00023125"/>
    </source>
</evidence>
<dbReference type="Gene3D" id="1.10.357.10">
    <property type="entry name" value="Tetracycline Repressor, domain 2"/>
    <property type="match status" value="1"/>
</dbReference>
<reference evidence="6 7" key="1">
    <citation type="submission" date="2021-03" db="EMBL/GenBank/DDBJ databases">
        <title>Sequencing the genomes of 1000 actinobacteria strains.</title>
        <authorList>
            <person name="Klenk H.-P."/>
        </authorList>
    </citation>
    <scope>NUCLEOTIDE SEQUENCE [LARGE SCALE GENOMIC DNA]</scope>
    <source>
        <strain evidence="6 7">DSM 46670</strain>
    </source>
</reference>
<keyword evidence="3" id="KW-0804">Transcription</keyword>
<evidence type="ECO:0000256" key="4">
    <source>
        <dbReference type="PROSITE-ProRule" id="PRU00335"/>
    </source>
</evidence>
<dbReference type="PANTHER" id="PTHR30055:SF234">
    <property type="entry name" value="HTH-TYPE TRANSCRIPTIONAL REGULATOR BETI"/>
    <property type="match status" value="1"/>
</dbReference>
<dbReference type="Proteomes" id="UP001519332">
    <property type="component" value="Unassembled WGS sequence"/>
</dbReference>
<feature type="DNA-binding region" description="H-T-H motif" evidence="4">
    <location>
        <begin position="33"/>
        <end position="52"/>
    </location>
</feature>
<gene>
    <name evidence="6" type="ORF">JOF56_001583</name>
</gene>
<name>A0ABS4T9U5_9PSEU</name>
<dbReference type="InterPro" id="IPR049484">
    <property type="entry name" value="Rv0078-like_C"/>
</dbReference>
<dbReference type="Pfam" id="PF21351">
    <property type="entry name" value="TetR_C_41"/>
    <property type="match status" value="1"/>
</dbReference>
<comment type="caution">
    <text evidence="6">The sequence shown here is derived from an EMBL/GenBank/DDBJ whole genome shotgun (WGS) entry which is preliminary data.</text>
</comment>
<sequence length="200" mass="21579">MPRTQQDRSRTTKATLIKTARPMFAERGYAHVSADEIVAAAGLTRGALHHHFKDKHGLFRAVFEQVEQELSAELQAKIDQAPDVLTKMVVSLGAFLDACQRPEVLRIALLDAPTVLGWDTWRAIESEHGLKLISGLLSQAASEGVLLHPPSEVLARFILSLLIEAVMLIAHSDNPVETRALAEESLAAMLGGMLGGSSAG</sequence>
<organism evidence="6 7">
    <name type="scientific">Kibdelosporangium banguiense</name>
    <dbReference type="NCBI Taxonomy" id="1365924"/>
    <lineage>
        <taxon>Bacteria</taxon>
        <taxon>Bacillati</taxon>
        <taxon>Actinomycetota</taxon>
        <taxon>Actinomycetes</taxon>
        <taxon>Pseudonocardiales</taxon>
        <taxon>Pseudonocardiaceae</taxon>
        <taxon>Kibdelosporangium</taxon>
    </lineage>
</organism>
<dbReference type="PROSITE" id="PS01081">
    <property type="entry name" value="HTH_TETR_1"/>
    <property type="match status" value="1"/>
</dbReference>
<dbReference type="InterPro" id="IPR009057">
    <property type="entry name" value="Homeodomain-like_sf"/>
</dbReference>
<dbReference type="Pfam" id="PF00440">
    <property type="entry name" value="TetR_N"/>
    <property type="match status" value="1"/>
</dbReference>
<dbReference type="InterPro" id="IPR001647">
    <property type="entry name" value="HTH_TetR"/>
</dbReference>
<evidence type="ECO:0000313" key="7">
    <source>
        <dbReference type="Proteomes" id="UP001519332"/>
    </source>
</evidence>
<protein>
    <submittedName>
        <fullName evidence="6">AcrR family transcriptional regulator</fullName>
    </submittedName>
</protein>
<keyword evidence="1" id="KW-0805">Transcription regulation</keyword>
<feature type="domain" description="HTH tetR-type" evidence="5">
    <location>
        <begin position="10"/>
        <end position="70"/>
    </location>
</feature>
<accession>A0ABS4T9U5</accession>
<dbReference type="EMBL" id="JAGINW010000001">
    <property type="protein sequence ID" value="MBP2321198.1"/>
    <property type="molecule type" value="Genomic_DNA"/>
</dbReference>
<dbReference type="SUPFAM" id="SSF46689">
    <property type="entry name" value="Homeodomain-like"/>
    <property type="match status" value="1"/>
</dbReference>
<evidence type="ECO:0000256" key="1">
    <source>
        <dbReference type="ARBA" id="ARBA00023015"/>
    </source>
</evidence>
<evidence type="ECO:0000313" key="6">
    <source>
        <dbReference type="EMBL" id="MBP2321198.1"/>
    </source>
</evidence>
<evidence type="ECO:0000256" key="3">
    <source>
        <dbReference type="ARBA" id="ARBA00023163"/>
    </source>
</evidence>
<dbReference type="RefSeq" id="WP_209635914.1">
    <property type="nucleotide sequence ID" value="NZ_JAGINW010000001.1"/>
</dbReference>
<keyword evidence="2 4" id="KW-0238">DNA-binding</keyword>
<dbReference type="InterPro" id="IPR023772">
    <property type="entry name" value="DNA-bd_HTH_TetR-type_CS"/>
</dbReference>
<dbReference type="PANTHER" id="PTHR30055">
    <property type="entry name" value="HTH-TYPE TRANSCRIPTIONAL REGULATOR RUTR"/>
    <property type="match status" value="1"/>
</dbReference>
<dbReference type="PRINTS" id="PR00455">
    <property type="entry name" value="HTHTETR"/>
</dbReference>
<dbReference type="PROSITE" id="PS50977">
    <property type="entry name" value="HTH_TETR_2"/>
    <property type="match status" value="1"/>
</dbReference>
<proteinExistence type="predicted"/>